<keyword evidence="4" id="KW-1185">Reference proteome</keyword>
<keyword evidence="2" id="KW-1133">Transmembrane helix</keyword>
<sequence length="551" mass="62688">MGSRLQNPKIALTRNKILGEKIGTSGSVMSNTHFYETPIIESSPPYDPLSNYLSPRPKFLRYNPNRHAEILLRREKEMGKEGNGFAVDEREEEDSSSYEENFGRMPYQSQESDSEESNSEREDDGYSDEENGDEEEEERCWLSNKVMKFLLVLGVLFFSTAYLSSMNSPTASNSMKTFWRSEEIRRQEYVFQIPRNSSVEMEKPWEISDEMGEYFYLYEGGGVLEITYPCDIAVVKPPQEFEHDRGMQDVSTFNEDYIDEGIGELLIAESDAEKVVIFTNETSEIVDVLGRENVETINHLQVSQIQLVPNLQVPQTQLVPHSNWQNSSLVYDGMCILETVVNSNKLDSKTTIKTEFMSMVAVGIGSVVLLIGFCWKKCRKHSKEDSPLTTTQPSFESSIVEERVLPLIERQANTEDQTKKDDYCPSSSVHSVENEELNRSRAPTVELLGDYVVEDLSSSFKRCNLVPKPIQDKENQLSQSHQENKSRRTRDSSSHCEHTGSNSEFAAQKSPVIKMKAKKHEDIIQVTPVRGDVLMNVANTPVPGERMTPVR</sequence>
<organism evidence="3 4">
    <name type="scientific">Kingdonia uniflora</name>
    <dbReference type="NCBI Taxonomy" id="39325"/>
    <lineage>
        <taxon>Eukaryota</taxon>
        <taxon>Viridiplantae</taxon>
        <taxon>Streptophyta</taxon>
        <taxon>Embryophyta</taxon>
        <taxon>Tracheophyta</taxon>
        <taxon>Spermatophyta</taxon>
        <taxon>Magnoliopsida</taxon>
        <taxon>Ranunculales</taxon>
        <taxon>Circaeasteraceae</taxon>
        <taxon>Kingdonia</taxon>
    </lineage>
</organism>
<protein>
    <submittedName>
        <fullName evidence="3">Uncharacterized protein</fullName>
    </submittedName>
</protein>
<feature type="compositionally biased region" description="Basic and acidic residues" evidence="1">
    <location>
        <begin position="482"/>
        <end position="498"/>
    </location>
</feature>
<dbReference type="Proteomes" id="UP000541444">
    <property type="component" value="Unassembled WGS sequence"/>
</dbReference>
<dbReference type="OrthoDB" id="1938687at2759"/>
<dbReference type="EMBL" id="JACGCM010000938">
    <property type="protein sequence ID" value="KAF6164245.1"/>
    <property type="molecule type" value="Genomic_DNA"/>
</dbReference>
<feature type="region of interest" description="Disordered" evidence="1">
    <location>
        <begin position="410"/>
        <end position="438"/>
    </location>
</feature>
<comment type="caution">
    <text evidence="3">The sequence shown here is derived from an EMBL/GenBank/DDBJ whole genome shotgun (WGS) entry which is preliminary data.</text>
</comment>
<name>A0A7J7NAR9_9MAGN</name>
<evidence type="ECO:0000256" key="2">
    <source>
        <dbReference type="SAM" id="Phobius"/>
    </source>
</evidence>
<feature type="compositionally biased region" description="Acidic residues" evidence="1">
    <location>
        <begin position="112"/>
        <end position="138"/>
    </location>
</feature>
<evidence type="ECO:0000256" key="1">
    <source>
        <dbReference type="SAM" id="MobiDB-lite"/>
    </source>
</evidence>
<feature type="transmembrane region" description="Helical" evidence="2">
    <location>
        <begin position="149"/>
        <end position="166"/>
    </location>
</feature>
<feature type="region of interest" description="Disordered" evidence="1">
    <location>
        <begin position="467"/>
        <end position="510"/>
    </location>
</feature>
<proteinExistence type="predicted"/>
<feature type="region of interest" description="Disordered" evidence="1">
    <location>
        <begin position="73"/>
        <end position="138"/>
    </location>
</feature>
<reference evidence="3 4" key="1">
    <citation type="journal article" date="2020" name="IScience">
        <title>Genome Sequencing of the Endangered Kingdonia uniflora (Circaeasteraceae, Ranunculales) Reveals Potential Mechanisms of Evolutionary Specialization.</title>
        <authorList>
            <person name="Sun Y."/>
            <person name="Deng T."/>
            <person name="Zhang A."/>
            <person name="Moore M.J."/>
            <person name="Landis J.B."/>
            <person name="Lin N."/>
            <person name="Zhang H."/>
            <person name="Zhang X."/>
            <person name="Huang J."/>
            <person name="Zhang X."/>
            <person name="Sun H."/>
            <person name="Wang H."/>
        </authorList>
    </citation>
    <scope>NUCLEOTIDE SEQUENCE [LARGE SCALE GENOMIC DNA]</scope>
    <source>
        <strain evidence="3">TB1705</strain>
        <tissue evidence="3">Leaf</tissue>
    </source>
</reference>
<dbReference type="PANTHER" id="PTHR34775">
    <property type="entry name" value="TRANSMEMBRANE PROTEIN"/>
    <property type="match status" value="1"/>
</dbReference>
<dbReference type="AlphaFoldDB" id="A0A7J7NAR9"/>
<evidence type="ECO:0000313" key="3">
    <source>
        <dbReference type="EMBL" id="KAF6164245.1"/>
    </source>
</evidence>
<dbReference type="PANTHER" id="PTHR34775:SF6">
    <property type="entry name" value="TRANSMEMBRANE PROTEIN"/>
    <property type="match status" value="1"/>
</dbReference>
<accession>A0A7J7NAR9</accession>
<keyword evidence="2" id="KW-0472">Membrane</keyword>
<feature type="compositionally biased region" description="Basic and acidic residues" evidence="1">
    <location>
        <begin position="412"/>
        <end position="423"/>
    </location>
</feature>
<gene>
    <name evidence="3" type="ORF">GIB67_010215</name>
</gene>
<feature type="transmembrane region" description="Helical" evidence="2">
    <location>
        <begin position="356"/>
        <end position="375"/>
    </location>
</feature>
<evidence type="ECO:0000313" key="4">
    <source>
        <dbReference type="Proteomes" id="UP000541444"/>
    </source>
</evidence>
<keyword evidence="2" id="KW-0812">Transmembrane</keyword>